<accession>A0AAV6YPN8</accession>
<reference evidence="1" key="1">
    <citation type="thesis" date="2020" institute="ProQuest LLC" country="789 East Eisenhower Parkway, Ann Arbor, MI, USA">
        <title>Comparative Genomics and Chromosome Evolution.</title>
        <authorList>
            <person name="Mudd A.B."/>
        </authorList>
    </citation>
    <scope>NUCLEOTIDE SEQUENCE</scope>
    <source>
        <strain evidence="1">237g6f4</strain>
        <tissue evidence="1">Blood</tissue>
    </source>
</reference>
<name>A0AAV6YPN8_ENGPU</name>
<sequence length="83" mass="9487">MKYHIHTNISRCRDRTHEVGRGIRRTSAYRPCTLNSSDCYREKCGGPALHNSINNPGCQIPQPVMGRNMYNVIRAHIPSTLYT</sequence>
<protein>
    <submittedName>
        <fullName evidence="1">Uncharacterized protein</fullName>
    </submittedName>
</protein>
<evidence type="ECO:0000313" key="1">
    <source>
        <dbReference type="EMBL" id="KAG8537670.1"/>
    </source>
</evidence>
<gene>
    <name evidence="1" type="ORF">GDO81_024101</name>
</gene>
<dbReference type="EMBL" id="WNYA01027879">
    <property type="protein sequence ID" value="KAG8537670.1"/>
    <property type="molecule type" value="Genomic_DNA"/>
</dbReference>
<proteinExistence type="predicted"/>
<keyword evidence="2" id="KW-1185">Reference proteome</keyword>
<dbReference type="Proteomes" id="UP000824782">
    <property type="component" value="Unassembled WGS sequence"/>
</dbReference>
<organism evidence="1 2">
    <name type="scientific">Engystomops pustulosus</name>
    <name type="common">Tungara frog</name>
    <name type="synonym">Physalaemus pustulosus</name>
    <dbReference type="NCBI Taxonomy" id="76066"/>
    <lineage>
        <taxon>Eukaryota</taxon>
        <taxon>Metazoa</taxon>
        <taxon>Chordata</taxon>
        <taxon>Craniata</taxon>
        <taxon>Vertebrata</taxon>
        <taxon>Euteleostomi</taxon>
        <taxon>Amphibia</taxon>
        <taxon>Batrachia</taxon>
        <taxon>Anura</taxon>
        <taxon>Neobatrachia</taxon>
        <taxon>Hyloidea</taxon>
        <taxon>Leptodactylidae</taxon>
        <taxon>Leiuperinae</taxon>
        <taxon>Engystomops</taxon>
    </lineage>
</organism>
<evidence type="ECO:0000313" key="2">
    <source>
        <dbReference type="Proteomes" id="UP000824782"/>
    </source>
</evidence>
<comment type="caution">
    <text evidence="1">The sequence shown here is derived from an EMBL/GenBank/DDBJ whole genome shotgun (WGS) entry which is preliminary data.</text>
</comment>
<dbReference type="AlphaFoldDB" id="A0AAV6YPN8"/>